<evidence type="ECO:0000313" key="3">
    <source>
        <dbReference type="Proteomes" id="UP000310066"/>
    </source>
</evidence>
<name>A0A4U0USK3_9PEZI</name>
<dbReference type="OrthoDB" id="5424462at2759"/>
<organism evidence="2 3">
    <name type="scientific">Friedmanniomyces endolithicus</name>
    <dbReference type="NCBI Taxonomy" id="329885"/>
    <lineage>
        <taxon>Eukaryota</taxon>
        <taxon>Fungi</taxon>
        <taxon>Dikarya</taxon>
        <taxon>Ascomycota</taxon>
        <taxon>Pezizomycotina</taxon>
        <taxon>Dothideomycetes</taxon>
        <taxon>Dothideomycetidae</taxon>
        <taxon>Mycosphaerellales</taxon>
        <taxon>Teratosphaeriaceae</taxon>
        <taxon>Friedmanniomyces</taxon>
    </lineage>
</organism>
<gene>
    <name evidence="2" type="ORF">B0A54_10713</name>
</gene>
<feature type="compositionally biased region" description="Low complexity" evidence="1">
    <location>
        <begin position="137"/>
        <end position="148"/>
    </location>
</feature>
<dbReference type="Pfam" id="PF12223">
    <property type="entry name" value="DUF3602"/>
    <property type="match status" value="1"/>
</dbReference>
<dbReference type="EMBL" id="NAJP01000045">
    <property type="protein sequence ID" value="TKA38422.1"/>
    <property type="molecule type" value="Genomic_DNA"/>
</dbReference>
<feature type="region of interest" description="Disordered" evidence="1">
    <location>
        <begin position="1"/>
        <end position="92"/>
    </location>
</feature>
<evidence type="ECO:0000256" key="1">
    <source>
        <dbReference type="SAM" id="MobiDB-lite"/>
    </source>
</evidence>
<feature type="region of interest" description="Disordered" evidence="1">
    <location>
        <begin position="114"/>
        <end position="171"/>
    </location>
</feature>
<dbReference type="InterPro" id="IPR022024">
    <property type="entry name" value="DUF3602"/>
</dbReference>
<sequence length="171" mass="17871">MSRSASTRTHSVVEPHPSVVKSSSGYIGSGRGGAGNFQRYQSSALSSGPNASGPAALTPNLGSTPKPRVMPAGRGGAGNMFRSGSSAHEEPNIFQFDEELIKRRESAAPVYHIGRGGAANWGGESKASWTAERKGSSDSSASVYSDGSSGREGRRSLEGAFGRLQRRLTKQ</sequence>
<dbReference type="PANTHER" id="PTHR34693:SF2">
    <property type="entry name" value="DUF3602 DOMAIN-CONTAINING PROTEIN"/>
    <property type="match status" value="1"/>
</dbReference>
<protein>
    <submittedName>
        <fullName evidence="2">Uncharacterized protein</fullName>
    </submittedName>
</protein>
<comment type="caution">
    <text evidence="2">The sequence shown here is derived from an EMBL/GenBank/DDBJ whole genome shotgun (WGS) entry which is preliminary data.</text>
</comment>
<feature type="compositionally biased region" description="Polar residues" evidence="1">
    <location>
        <begin position="1"/>
        <end position="10"/>
    </location>
</feature>
<dbReference type="PANTHER" id="PTHR34693">
    <property type="entry name" value="PROTEIN PAR32"/>
    <property type="match status" value="1"/>
</dbReference>
<feature type="compositionally biased region" description="Polar residues" evidence="1">
    <location>
        <begin position="38"/>
        <end position="50"/>
    </location>
</feature>
<evidence type="ECO:0000313" key="2">
    <source>
        <dbReference type="EMBL" id="TKA38422.1"/>
    </source>
</evidence>
<dbReference type="Proteomes" id="UP000310066">
    <property type="component" value="Unassembled WGS sequence"/>
</dbReference>
<accession>A0A4U0USK3</accession>
<dbReference type="AlphaFoldDB" id="A0A4U0USK3"/>
<reference evidence="2 3" key="1">
    <citation type="submission" date="2017-03" db="EMBL/GenBank/DDBJ databases">
        <title>Genomes of endolithic fungi from Antarctica.</title>
        <authorList>
            <person name="Coleine C."/>
            <person name="Masonjones S."/>
            <person name="Stajich J.E."/>
        </authorList>
    </citation>
    <scope>NUCLEOTIDE SEQUENCE [LARGE SCALE GENOMIC DNA]</scope>
    <source>
        <strain evidence="2 3">CCFEE 5311</strain>
    </source>
</reference>
<dbReference type="InterPro" id="IPR053203">
    <property type="entry name" value="Cisplatin_resist-associated"/>
</dbReference>
<proteinExistence type="predicted"/>